<protein>
    <recommendedName>
        <fullName evidence="1">DUF8082 domain-containing protein</fullName>
    </recommendedName>
</protein>
<dbReference type="RefSeq" id="WP_109822871.1">
    <property type="nucleotide sequence ID" value="NZ_QGKL01000024.1"/>
</dbReference>
<keyword evidence="3" id="KW-1185">Reference proteome</keyword>
<comment type="caution">
    <text evidence="2">The sequence shown here is derived from an EMBL/GenBank/DDBJ whole genome shotgun (WGS) entry which is preliminary data.</text>
</comment>
<evidence type="ECO:0000313" key="2">
    <source>
        <dbReference type="EMBL" id="PWQ96942.1"/>
    </source>
</evidence>
<evidence type="ECO:0000313" key="3">
    <source>
        <dbReference type="Proteomes" id="UP000245506"/>
    </source>
</evidence>
<feature type="domain" description="DUF8082" evidence="1">
    <location>
        <begin position="111"/>
        <end position="166"/>
    </location>
</feature>
<organism evidence="2 3">
    <name type="scientific">Leucothrix arctica</name>
    <dbReference type="NCBI Taxonomy" id="1481894"/>
    <lineage>
        <taxon>Bacteria</taxon>
        <taxon>Pseudomonadati</taxon>
        <taxon>Pseudomonadota</taxon>
        <taxon>Gammaproteobacteria</taxon>
        <taxon>Thiotrichales</taxon>
        <taxon>Thiotrichaceae</taxon>
        <taxon>Leucothrix</taxon>
    </lineage>
</organism>
<dbReference type="Pfam" id="PF26309">
    <property type="entry name" value="DUF8082"/>
    <property type="match status" value="1"/>
</dbReference>
<sequence>MLDFSETVAEIDKLVKTKQSGALFIVSNNRLARMYVRSGEISSLAYNRKTGIEALTELKQVIQAKVGYHNGQNAPIDESLPDTDSIMTFLREGMGDLFLKRSYFKVDAPQELLDKIKGAYVAVIGPIGEVLFEDSLKESKDLPFLVTSLRRQMETDADVSEFNRNLELADIWPE</sequence>
<name>A0A317CKS8_9GAMM</name>
<dbReference type="InterPro" id="IPR058395">
    <property type="entry name" value="DUF8082"/>
</dbReference>
<dbReference type="Proteomes" id="UP000245506">
    <property type="component" value="Unassembled WGS sequence"/>
</dbReference>
<dbReference type="EMBL" id="QGKL01000024">
    <property type="protein sequence ID" value="PWQ96942.1"/>
    <property type="molecule type" value="Genomic_DNA"/>
</dbReference>
<proteinExistence type="predicted"/>
<dbReference type="AlphaFoldDB" id="A0A317CKS8"/>
<dbReference type="OrthoDB" id="5770731at2"/>
<accession>A0A317CKS8</accession>
<evidence type="ECO:0000259" key="1">
    <source>
        <dbReference type="Pfam" id="PF26309"/>
    </source>
</evidence>
<gene>
    <name evidence="2" type="ORF">DKT75_07845</name>
</gene>
<reference evidence="2 3" key="1">
    <citation type="submission" date="2018-05" db="EMBL/GenBank/DDBJ databases">
        <title>Leucothrix arctica sp. nov., isolated from Arctic seawater.</title>
        <authorList>
            <person name="Choi A."/>
            <person name="Baek K."/>
        </authorList>
    </citation>
    <scope>NUCLEOTIDE SEQUENCE [LARGE SCALE GENOMIC DNA]</scope>
    <source>
        <strain evidence="2 3">IMCC9719</strain>
    </source>
</reference>